<accession>A0A1W6JV33</accession>
<gene>
    <name evidence="1" type="ORF">pVco5_087</name>
</gene>
<dbReference type="Proteomes" id="UP000225564">
    <property type="component" value="Segment"/>
</dbReference>
<reference evidence="1 2" key="1">
    <citation type="submission" date="2017-02" db="EMBL/GenBank/DDBJ databases">
        <title>Comeplete genome sequence of Bacteriophage pVco-5, that infects Vibrio corallilyticus.</title>
        <authorList>
            <person name="Kim H.J."/>
            <person name="Park S.C."/>
        </authorList>
    </citation>
    <scope>NUCLEOTIDE SEQUENCE [LARGE SCALE GENOMIC DNA]</scope>
</reference>
<dbReference type="SUPFAM" id="SSF52540">
    <property type="entry name" value="P-loop containing nucleoside triphosphate hydrolases"/>
    <property type="match status" value="1"/>
</dbReference>
<keyword evidence="2" id="KW-1185">Reference proteome</keyword>
<evidence type="ECO:0000313" key="1">
    <source>
        <dbReference type="EMBL" id="ARM71075.1"/>
    </source>
</evidence>
<name>A0A1W6JV33_9CAUD</name>
<dbReference type="Gene3D" id="3.40.50.300">
    <property type="entry name" value="P-loop containing nucleotide triphosphate hydrolases"/>
    <property type="match status" value="1"/>
</dbReference>
<dbReference type="InterPro" id="IPR027417">
    <property type="entry name" value="P-loop_NTPase"/>
</dbReference>
<organism evidence="1 2">
    <name type="scientific">Vibrio phage pVco-5</name>
    <dbReference type="NCBI Taxonomy" id="1965485"/>
    <lineage>
        <taxon>Viruses</taxon>
        <taxon>Duplodnaviria</taxon>
        <taxon>Heunggongvirae</taxon>
        <taxon>Uroviricota</taxon>
        <taxon>Caudoviricetes</taxon>
        <taxon>Schitoviridae</taxon>
        <taxon>Vicoquintavirus</taxon>
        <taxon>Vicoquintavirus Pvco5</taxon>
    </lineage>
</organism>
<protein>
    <submittedName>
        <fullName evidence="1">Uncharacterized protein</fullName>
    </submittedName>
</protein>
<dbReference type="EMBL" id="KY612839">
    <property type="protein sequence ID" value="ARM71075.1"/>
    <property type="molecule type" value="Genomic_DNA"/>
</dbReference>
<evidence type="ECO:0000313" key="2">
    <source>
        <dbReference type="Proteomes" id="UP000225564"/>
    </source>
</evidence>
<sequence>MSLQRVNLKTAEKYAKAAIQAKRVPYVAGSPGCGKSAMFAAIAKQANLKMIDIRLAQEDPTTINGFPSLDAGRSKYLPPALFPLEGDELPVDPAVFDADGNLVKPEHKYRGWLVFFDELPSAPRSVQAAA</sequence>
<proteinExistence type="predicted"/>